<protein>
    <submittedName>
        <fullName evidence="1">Uncharacterized protein</fullName>
    </submittedName>
</protein>
<organism evidence="1">
    <name type="scientific">Anguilla anguilla</name>
    <name type="common">European freshwater eel</name>
    <name type="synonym">Muraena anguilla</name>
    <dbReference type="NCBI Taxonomy" id="7936"/>
    <lineage>
        <taxon>Eukaryota</taxon>
        <taxon>Metazoa</taxon>
        <taxon>Chordata</taxon>
        <taxon>Craniata</taxon>
        <taxon>Vertebrata</taxon>
        <taxon>Euteleostomi</taxon>
        <taxon>Actinopterygii</taxon>
        <taxon>Neopterygii</taxon>
        <taxon>Teleostei</taxon>
        <taxon>Anguilliformes</taxon>
        <taxon>Anguillidae</taxon>
        <taxon>Anguilla</taxon>
    </lineage>
</organism>
<proteinExistence type="predicted"/>
<sequence>MSNYCIYFDCNLMLRGEARCVEVQADNTVPNY</sequence>
<name>A0A0E9W7K0_ANGAN</name>
<dbReference type="AlphaFoldDB" id="A0A0E9W7K0"/>
<dbReference type="EMBL" id="GBXM01022228">
    <property type="protein sequence ID" value="JAH86349.1"/>
    <property type="molecule type" value="Transcribed_RNA"/>
</dbReference>
<accession>A0A0E9W7K0</accession>
<evidence type="ECO:0000313" key="1">
    <source>
        <dbReference type="EMBL" id="JAH86349.1"/>
    </source>
</evidence>
<reference evidence="1" key="1">
    <citation type="submission" date="2014-11" db="EMBL/GenBank/DDBJ databases">
        <authorList>
            <person name="Amaro Gonzalez C."/>
        </authorList>
    </citation>
    <scope>NUCLEOTIDE SEQUENCE</scope>
</reference>
<reference evidence="1" key="2">
    <citation type="journal article" date="2015" name="Fish Shellfish Immunol.">
        <title>Early steps in the European eel (Anguilla anguilla)-Vibrio vulnificus interaction in the gills: Role of the RtxA13 toxin.</title>
        <authorList>
            <person name="Callol A."/>
            <person name="Pajuelo D."/>
            <person name="Ebbesson L."/>
            <person name="Teles M."/>
            <person name="MacKenzie S."/>
            <person name="Amaro C."/>
        </authorList>
    </citation>
    <scope>NUCLEOTIDE SEQUENCE</scope>
</reference>